<feature type="compositionally biased region" description="Polar residues" evidence="1">
    <location>
        <begin position="25"/>
        <end position="36"/>
    </location>
</feature>
<feature type="region of interest" description="Disordered" evidence="1">
    <location>
        <begin position="22"/>
        <end position="56"/>
    </location>
</feature>
<accession>A0AAX6MMP4</accession>
<dbReference type="EMBL" id="JBANMG010000004">
    <property type="protein sequence ID" value="KAK6953915.1"/>
    <property type="molecule type" value="Genomic_DNA"/>
</dbReference>
<gene>
    <name evidence="2" type="ORF">Daesc_003877</name>
</gene>
<evidence type="ECO:0000256" key="1">
    <source>
        <dbReference type="SAM" id="MobiDB-lite"/>
    </source>
</evidence>
<feature type="compositionally biased region" description="Basic and acidic residues" evidence="1">
    <location>
        <begin position="99"/>
        <end position="124"/>
    </location>
</feature>
<feature type="region of interest" description="Disordered" evidence="1">
    <location>
        <begin position="90"/>
        <end position="136"/>
    </location>
</feature>
<evidence type="ECO:0000313" key="3">
    <source>
        <dbReference type="Proteomes" id="UP001369815"/>
    </source>
</evidence>
<protein>
    <submittedName>
        <fullName evidence="2">Uncharacterized protein</fullName>
    </submittedName>
</protein>
<dbReference type="Proteomes" id="UP001369815">
    <property type="component" value="Unassembled WGS sequence"/>
</dbReference>
<organism evidence="2 3">
    <name type="scientific">Daldinia eschscholtzii</name>
    <dbReference type="NCBI Taxonomy" id="292717"/>
    <lineage>
        <taxon>Eukaryota</taxon>
        <taxon>Fungi</taxon>
        <taxon>Dikarya</taxon>
        <taxon>Ascomycota</taxon>
        <taxon>Pezizomycotina</taxon>
        <taxon>Sordariomycetes</taxon>
        <taxon>Xylariomycetidae</taxon>
        <taxon>Xylariales</taxon>
        <taxon>Hypoxylaceae</taxon>
        <taxon>Daldinia</taxon>
    </lineage>
</organism>
<reference evidence="2 3" key="1">
    <citation type="journal article" date="2024" name="Front Chem Biol">
        <title>Unveiling the potential of Daldinia eschscholtzii MFLUCC 19-0629 through bioactivity and bioinformatics studies for enhanced sustainable agriculture production.</title>
        <authorList>
            <person name="Brooks S."/>
            <person name="Weaver J.A."/>
            <person name="Klomchit A."/>
            <person name="Alharthi S.A."/>
            <person name="Onlamun T."/>
            <person name="Nurani R."/>
            <person name="Vong T.K."/>
            <person name="Alberti F."/>
            <person name="Greco C."/>
        </authorList>
    </citation>
    <scope>NUCLEOTIDE SEQUENCE [LARGE SCALE GENOMIC DNA]</scope>
    <source>
        <strain evidence="2">MFLUCC 19-0629</strain>
    </source>
</reference>
<dbReference type="AlphaFoldDB" id="A0AAX6MMP4"/>
<comment type="caution">
    <text evidence="2">The sequence shown here is derived from an EMBL/GenBank/DDBJ whole genome shotgun (WGS) entry which is preliminary data.</text>
</comment>
<evidence type="ECO:0000313" key="2">
    <source>
        <dbReference type="EMBL" id="KAK6953915.1"/>
    </source>
</evidence>
<proteinExistence type="predicted"/>
<name>A0AAX6MMP4_9PEZI</name>
<keyword evidence="3" id="KW-1185">Reference proteome</keyword>
<sequence length="136" mass="15542">MPLYFTQQSRTQYIRQQPEHLQHELANSSSRWTPSETRWRTTKPMGTGTKKVTQRATTTEAVIRAEHHQAEHPAPRHIHMAQAPVGAQNLRPMLTSRPGGEEEWKDRIEPPIRKTKGGDAERTEWGAGMGSRKLVK</sequence>